<dbReference type="RefSeq" id="WP_109676677.1">
    <property type="nucleotide sequence ID" value="NZ_CP086615.1"/>
</dbReference>
<gene>
    <name evidence="2" type="ORF">DEM34_04430</name>
</gene>
<protein>
    <submittedName>
        <fullName evidence="2">DUF3833 domain-containing protein</fullName>
    </submittedName>
</protein>
<dbReference type="EMBL" id="QFFI01000005">
    <property type="protein sequence ID" value="PWG64581.1"/>
    <property type="molecule type" value="Genomic_DNA"/>
</dbReference>
<feature type="signal peptide" evidence="1">
    <location>
        <begin position="1"/>
        <end position="23"/>
    </location>
</feature>
<accession>A0A2U2N5U0</accession>
<keyword evidence="1" id="KW-0732">Signal</keyword>
<evidence type="ECO:0000313" key="2">
    <source>
        <dbReference type="EMBL" id="PWG64581.1"/>
    </source>
</evidence>
<comment type="caution">
    <text evidence="2">The sequence shown here is derived from an EMBL/GenBank/DDBJ whole genome shotgun (WGS) entry which is preliminary data.</text>
</comment>
<name>A0A2U2N5U0_9GAMM</name>
<organism evidence="2 3">
    <name type="scientific">Sediminicurvatus halobius</name>
    <dbReference type="NCBI Taxonomy" id="2182432"/>
    <lineage>
        <taxon>Bacteria</taxon>
        <taxon>Pseudomonadati</taxon>
        <taxon>Pseudomonadota</taxon>
        <taxon>Gammaproteobacteria</taxon>
        <taxon>Chromatiales</taxon>
        <taxon>Ectothiorhodospiraceae</taxon>
        <taxon>Sediminicurvatus</taxon>
    </lineage>
</organism>
<sequence>MRSRPLLSALLLPVLLLAGCAGVAPEDYAGESPEFRLEEYFDGEVRAWGMFQSRSGEVRRRFTVDIDGRVEGDQIILDERFRYADGETDRRVWRIRRIDEHTYEGRADDVVGVAEGRRYGNALNWQYTLALDTGERTWNLHFNDWMYLTDERTLINTAEVTKFGFKVGEVTIFFRKADAGGDA</sequence>
<feature type="chain" id="PRO_5015415495" evidence="1">
    <location>
        <begin position="24"/>
        <end position="183"/>
    </location>
</feature>
<evidence type="ECO:0000256" key="1">
    <source>
        <dbReference type="SAM" id="SignalP"/>
    </source>
</evidence>
<dbReference type="PROSITE" id="PS51257">
    <property type="entry name" value="PROKAR_LIPOPROTEIN"/>
    <property type="match status" value="1"/>
</dbReference>
<evidence type="ECO:0000313" key="3">
    <source>
        <dbReference type="Proteomes" id="UP000245474"/>
    </source>
</evidence>
<dbReference type="Pfam" id="PF12915">
    <property type="entry name" value="DUF3833"/>
    <property type="match status" value="1"/>
</dbReference>
<reference evidence="2 3" key="1">
    <citation type="submission" date="2018-05" db="EMBL/GenBank/DDBJ databases">
        <title>Spiribacter halobius sp. nov., a moderately halophilic bacterium isolated from marine solar saltern.</title>
        <authorList>
            <person name="Zheng W.-S."/>
            <person name="Lu D.-C."/>
            <person name="Du Z.-J."/>
        </authorList>
    </citation>
    <scope>NUCLEOTIDE SEQUENCE [LARGE SCALE GENOMIC DNA]</scope>
    <source>
        <strain evidence="2 3">E85</strain>
    </source>
</reference>
<dbReference type="InterPro" id="IPR024409">
    <property type="entry name" value="DUF3833"/>
</dbReference>
<keyword evidence="3" id="KW-1185">Reference proteome</keyword>
<proteinExistence type="predicted"/>
<dbReference type="Proteomes" id="UP000245474">
    <property type="component" value="Unassembled WGS sequence"/>
</dbReference>
<dbReference type="OrthoDB" id="5296954at2"/>
<dbReference type="AlphaFoldDB" id="A0A2U2N5U0"/>